<dbReference type="AlphaFoldDB" id="A0A9P4PQZ5"/>
<organism evidence="1 2">
    <name type="scientific">Karstenula rhodostoma CBS 690.94</name>
    <dbReference type="NCBI Taxonomy" id="1392251"/>
    <lineage>
        <taxon>Eukaryota</taxon>
        <taxon>Fungi</taxon>
        <taxon>Dikarya</taxon>
        <taxon>Ascomycota</taxon>
        <taxon>Pezizomycotina</taxon>
        <taxon>Dothideomycetes</taxon>
        <taxon>Pleosporomycetidae</taxon>
        <taxon>Pleosporales</taxon>
        <taxon>Massarineae</taxon>
        <taxon>Didymosphaeriaceae</taxon>
        <taxon>Karstenula</taxon>
    </lineage>
</organism>
<protein>
    <submittedName>
        <fullName evidence="1">Uncharacterized protein</fullName>
    </submittedName>
</protein>
<dbReference type="EMBL" id="MU001494">
    <property type="protein sequence ID" value="KAF2449694.1"/>
    <property type="molecule type" value="Genomic_DNA"/>
</dbReference>
<accession>A0A9P4PQZ5</accession>
<keyword evidence="2" id="KW-1185">Reference proteome</keyword>
<dbReference type="Proteomes" id="UP000799764">
    <property type="component" value="Unassembled WGS sequence"/>
</dbReference>
<evidence type="ECO:0000313" key="2">
    <source>
        <dbReference type="Proteomes" id="UP000799764"/>
    </source>
</evidence>
<reference evidence="1" key="1">
    <citation type="journal article" date="2020" name="Stud. Mycol.">
        <title>101 Dothideomycetes genomes: a test case for predicting lifestyles and emergence of pathogens.</title>
        <authorList>
            <person name="Haridas S."/>
            <person name="Albert R."/>
            <person name="Binder M."/>
            <person name="Bloem J."/>
            <person name="Labutti K."/>
            <person name="Salamov A."/>
            <person name="Andreopoulos B."/>
            <person name="Baker S."/>
            <person name="Barry K."/>
            <person name="Bills G."/>
            <person name="Bluhm B."/>
            <person name="Cannon C."/>
            <person name="Castanera R."/>
            <person name="Culley D."/>
            <person name="Daum C."/>
            <person name="Ezra D."/>
            <person name="Gonzalez J."/>
            <person name="Henrissat B."/>
            <person name="Kuo A."/>
            <person name="Liang C."/>
            <person name="Lipzen A."/>
            <person name="Lutzoni F."/>
            <person name="Magnuson J."/>
            <person name="Mondo S."/>
            <person name="Nolan M."/>
            <person name="Ohm R."/>
            <person name="Pangilinan J."/>
            <person name="Park H.-J."/>
            <person name="Ramirez L."/>
            <person name="Alfaro M."/>
            <person name="Sun H."/>
            <person name="Tritt A."/>
            <person name="Yoshinaga Y."/>
            <person name="Zwiers L.-H."/>
            <person name="Turgeon B."/>
            <person name="Goodwin S."/>
            <person name="Spatafora J."/>
            <person name="Crous P."/>
            <person name="Grigoriev I."/>
        </authorList>
    </citation>
    <scope>NUCLEOTIDE SEQUENCE</scope>
    <source>
        <strain evidence="1">CBS 690.94</strain>
    </source>
</reference>
<comment type="caution">
    <text evidence="1">The sequence shown here is derived from an EMBL/GenBank/DDBJ whole genome shotgun (WGS) entry which is preliminary data.</text>
</comment>
<proteinExistence type="predicted"/>
<gene>
    <name evidence="1" type="ORF">P171DRAFT_198444</name>
</gene>
<name>A0A9P4PQZ5_9PLEO</name>
<evidence type="ECO:0000313" key="1">
    <source>
        <dbReference type="EMBL" id="KAF2449694.1"/>
    </source>
</evidence>
<sequence length="119" mass="13398">MNCAISLQLKTFRYCLRHPRRGVQIVFSALPGAHLGSLSLFCYFACQTSLTLKSEISLQSEQCNLWCCSYSFHTNRSAKLSNPHSMERGIYQAVRPNCTATHVENHVAQAALPRHTRAD</sequence>